<dbReference type="PANTHER" id="PTHR30562:SF1">
    <property type="entry name" value="UVRABC SYSTEM PROTEIN C"/>
    <property type="match status" value="1"/>
</dbReference>
<keyword evidence="6 7" id="KW-0742">SOS response</keyword>
<keyword evidence="1 7" id="KW-0963">Cytoplasm</keyword>
<organism evidence="12 13">
    <name type="scientific">Venatoribacter cucullus</name>
    <dbReference type="NCBI Taxonomy" id="2661630"/>
    <lineage>
        <taxon>Bacteria</taxon>
        <taxon>Pseudomonadati</taxon>
        <taxon>Pseudomonadota</taxon>
        <taxon>Gammaproteobacteria</taxon>
        <taxon>Oceanospirillales</taxon>
        <taxon>Oceanospirillaceae</taxon>
        <taxon>Venatoribacter</taxon>
    </lineage>
</organism>
<evidence type="ECO:0000259" key="9">
    <source>
        <dbReference type="PROSITE" id="PS50151"/>
    </source>
</evidence>
<dbReference type="AlphaFoldDB" id="A0A9X7YNZ6"/>
<dbReference type="SUPFAM" id="SSF82771">
    <property type="entry name" value="GIY-YIG endonuclease"/>
    <property type="match status" value="1"/>
</dbReference>
<evidence type="ECO:0000256" key="1">
    <source>
        <dbReference type="ARBA" id="ARBA00022490"/>
    </source>
</evidence>
<dbReference type="PROSITE" id="PS50165">
    <property type="entry name" value="UVRC"/>
    <property type="match status" value="1"/>
</dbReference>
<dbReference type="PROSITE" id="PS50164">
    <property type="entry name" value="GIY_YIG"/>
    <property type="match status" value="1"/>
</dbReference>
<comment type="subunit">
    <text evidence="7">Interacts with UvrB in an incision complex.</text>
</comment>
<gene>
    <name evidence="7 12" type="primary">uvrC</name>
    <name evidence="12" type="ORF">GJQ55_06445</name>
</gene>
<dbReference type="GO" id="GO:0005737">
    <property type="term" value="C:cytoplasm"/>
    <property type="evidence" value="ECO:0007669"/>
    <property type="project" value="UniProtKB-SubCell"/>
</dbReference>
<dbReference type="KEGG" id="vcw:GJQ55_06445"/>
<dbReference type="InterPro" id="IPR001943">
    <property type="entry name" value="UVR_dom"/>
</dbReference>
<dbReference type="Pfam" id="PF01541">
    <property type="entry name" value="GIY-YIG"/>
    <property type="match status" value="1"/>
</dbReference>
<evidence type="ECO:0000256" key="5">
    <source>
        <dbReference type="ARBA" id="ARBA00023204"/>
    </source>
</evidence>
<dbReference type="InterPro" id="IPR004791">
    <property type="entry name" value="UvrC"/>
</dbReference>
<dbReference type="InterPro" id="IPR036876">
    <property type="entry name" value="UVR_dom_sf"/>
</dbReference>
<dbReference type="Gene3D" id="3.30.420.340">
    <property type="entry name" value="UvrC, RNAse H endonuclease domain"/>
    <property type="match status" value="1"/>
</dbReference>
<dbReference type="SMART" id="SM00465">
    <property type="entry name" value="GIYc"/>
    <property type="match status" value="1"/>
</dbReference>
<dbReference type="InterPro" id="IPR035901">
    <property type="entry name" value="GIY-YIG_endonuc_sf"/>
</dbReference>
<dbReference type="GO" id="GO:0009380">
    <property type="term" value="C:excinuclease repair complex"/>
    <property type="evidence" value="ECO:0007669"/>
    <property type="project" value="InterPro"/>
</dbReference>
<evidence type="ECO:0000313" key="13">
    <source>
        <dbReference type="Proteomes" id="UP000596074"/>
    </source>
</evidence>
<evidence type="ECO:0000259" key="11">
    <source>
        <dbReference type="PROSITE" id="PS50165"/>
    </source>
</evidence>
<evidence type="ECO:0000256" key="3">
    <source>
        <dbReference type="ARBA" id="ARBA00022769"/>
    </source>
</evidence>
<comment type="function">
    <text evidence="7">The UvrABC repair system catalyzes the recognition and processing of DNA lesions. UvrC both incises the 5' and 3' sides of the lesion. The N-terminal half is responsible for the 3' incision and the C-terminal half is responsible for the 5' incision.</text>
</comment>
<evidence type="ECO:0000313" key="12">
    <source>
        <dbReference type="EMBL" id="QQD24136.1"/>
    </source>
</evidence>
<dbReference type="FunFam" id="3.40.1440.10:FF:000001">
    <property type="entry name" value="UvrABC system protein C"/>
    <property type="match status" value="1"/>
</dbReference>
<dbReference type="Pfam" id="PF02151">
    <property type="entry name" value="UVR"/>
    <property type="match status" value="1"/>
</dbReference>
<dbReference type="GO" id="GO:0003677">
    <property type="term" value="F:DNA binding"/>
    <property type="evidence" value="ECO:0007669"/>
    <property type="project" value="UniProtKB-UniRule"/>
</dbReference>
<feature type="domain" description="GIY-YIG" evidence="10">
    <location>
        <begin position="16"/>
        <end position="94"/>
    </location>
</feature>
<dbReference type="EMBL" id="CP046056">
    <property type="protein sequence ID" value="QQD24136.1"/>
    <property type="molecule type" value="Genomic_DNA"/>
</dbReference>
<dbReference type="Gene3D" id="3.40.1440.10">
    <property type="entry name" value="GIY-YIG endonuclease"/>
    <property type="match status" value="1"/>
</dbReference>
<dbReference type="Pfam" id="PF22920">
    <property type="entry name" value="UvrC_RNaseH"/>
    <property type="match status" value="1"/>
</dbReference>
<dbReference type="InterPro" id="IPR047296">
    <property type="entry name" value="GIY-YIG_UvrC_Cho"/>
</dbReference>
<keyword evidence="12" id="KW-0378">Hydrolase</keyword>
<keyword evidence="5 7" id="KW-0234">DNA repair</keyword>
<dbReference type="Pfam" id="PF08459">
    <property type="entry name" value="UvrC_RNaseH_dom"/>
    <property type="match status" value="1"/>
</dbReference>
<feature type="coiled-coil region" evidence="8">
    <location>
        <begin position="199"/>
        <end position="226"/>
    </location>
</feature>
<dbReference type="InterPro" id="IPR038476">
    <property type="entry name" value="UvrC_RNase_H_dom_sf"/>
</dbReference>
<dbReference type="GO" id="GO:0009432">
    <property type="term" value="P:SOS response"/>
    <property type="evidence" value="ECO:0007669"/>
    <property type="project" value="UniProtKB-UniRule"/>
</dbReference>
<dbReference type="FunFam" id="3.30.420.340:FF:000001">
    <property type="entry name" value="UvrABC system protein C"/>
    <property type="match status" value="1"/>
</dbReference>
<keyword evidence="13" id="KW-1185">Reference proteome</keyword>
<accession>A0A9X7YNZ6</accession>
<dbReference type="InterPro" id="IPR050066">
    <property type="entry name" value="UvrABC_protein_C"/>
</dbReference>
<dbReference type="Gene3D" id="1.10.150.20">
    <property type="entry name" value="5' to 3' exonuclease, C-terminal subdomain"/>
    <property type="match status" value="1"/>
</dbReference>
<feature type="domain" description="UVR" evidence="9">
    <location>
        <begin position="203"/>
        <end position="238"/>
    </location>
</feature>
<keyword evidence="3 7" id="KW-0228">DNA excision</keyword>
<feature type="domain" description="UvrC family homology region profile" evidence="11">
    <location>
        <begin position="261"/>
        <end position="479"/>
    </location>
</feature>
<dbReference type="InterPro" id="IPR001162">
    <property type="entry name" value="UvrC_RNase_H_dom"/>
</dbReference>
<dbReference type="SUPFAM" id="SSF47781">
    <property type="entry name" value="RuvA domain 2-like"/>
    <property type="match status" value="1"/>
</dbReference>
<dbReference type="InterPro" id="IPR010994">
    <property type="entry name" value="RuvA_2-like"/>
</dbReference>
<evidence type="ECO:0000256" key="7">
    <source>
        <dbReference type="HAMAP-Rule" id="MF_00203"/>
    </source>
</evidence>
<keyword evidence="8" id="KW-0175">Coiled coil</keyword>
<reference evidence="12 13" key="1">
    <citation type="submission" date="2019-11" db="EMBL/GenBank/DDBJ databases">
        <title>Venatorbacter sp. nov. a predator of Campylobacter and other Gram-negative bacteria.</title>
        <authorList>
            <person name="Saeedi A."/>
            <person name="Cummings N.J."/>
            <person name="Connerton I.F."/>
            <person name="Connerton P.L."/>
        </authorList>
    </citation>
    <scope>NUCLEOTIDE SEQUENCE [LARGE SCALE GENOMIC DNA]</scope>
    <source>
        <strain evidence="12">XL5</strain>
    </source>
</reference>
<comment type="subcellular location">
    <subcellularLocation>
        <location evidence="7">Cytoplasm</location>
    </subcellularLocation>
</comment>
<dbReference type="NCBIfam" id="TIGR00194">
    <property type="entry name" value="uvrC"/>
    <property type="match status" value="1"/>
</dbReference>
<dbReference type="Gene3D" id="4.10.860.10">
    <property type="entry name" value="UVR domain"/>
    <property type="match status" value="1"/>
</dbReference>
<keyword evidence="2 7" id="KW-0227">DNA damage</keyword>
<dbReference type="HAMAP" id="MF_00203">
    <property type="entry name" value="UvrC"/>
    <property type="match status" value="1"/>
</dbReference>
<dbReference type="CDD" id="cd10434">
    <property type="entry name" value="GIY-YIG_UvrC_Cho"/>
    <property type="match status" value="1"/>
</dbReference>
<name>A0A9X7YNZ6_9GAMM</name>
<dbReference type="InterPro" id="IPR000305">
    <property type="entry name" value="GIY-YIG_endonuc"/>
</dbReference>
<dbReference type="GO" id="GO:0006289">
    <property type="term" value="P:nucleotide-excision repair"/>
    <property type="evidence" value="ECO:0007669"/>
    <property type="project" value="UniProtKB-UniRule"/>
</dbReference>
<protein>
    <recommendedName>
        <fullName evidence="7">UvrABC system protein C</fullName>
        <shortName evidence="7">Protein UvrC</shortName>
    </recommendedName>
    <alternativeName>
        <fullName evidence="7">Excinuclease ABC subunit C</fullName>
    </alternativeName>
</protein>
<dbReference type="PROSITE" id="PS50151">
    <property type="entry name" value="UVR"/>
    <property type="match status" value="1"/>
</dbReference>
<proteinExistence type="inferred from homology"/>
<dbReference type="SUPFAM" id="SSF46600">
    <property type="entry name" value="C-terminal UvrC-binding domain of UvrB"/>
    <property type="match status" value="1"/>
</dbReference>
<dbReference type="Proteomes" id="UP000596074">
    <property type="component" value="Chromosome"/>
</dbReference>
<dbReference type="Pfam" id="PF14520">
    <property type="entry name" value="HHH_5"/>
    <property type="match status" value="1"/>
</dbReference>
<evidence type="ECO:0000259" key="10">
    <source>
        <dbReference type="PROSITE" id="PS50164"/>
    </source>
</evidence>
<dbReference type="PANTHER" id="PTHR30562">
    <property type="entry name" value="UVRC/OXIDOREDUCTASE"/>
    <property type="match status" value="1"/>
</dbReference>
<evidence type="ECO:0000256" key="4">
    <source>
        <dbReference type="ARBA" id="ARBA00022881"/>
    </source>
</evidence>
<dbReference type="GO" id="GO:0009381">
    <property type="term" value="F:excinuclease ABC activity"/>
    <property type="evidence" value="ECO:0007669"/>
    <property type="project" value="UniProtKB-UniRule"/>
</dbReference>
<evidence type="ECO:0000256" key="6">
    <source>
        <dbReference type="ARBA" id="ARBA00023236"/>
    </source>
</evidence>
<comment type="similarity">
    <text evidence="7">Belongs to the UvrC family.</text>
</comment>
<evidence type="ECO:0000256" key="8">
    <source>
        <dbReference type="SAM" id="Coils"/>
    </source>
</evidence>
<keyword evidence="4 7" id="KW-0267">Excision nuclease</keyword>
<sequence length="606" mass="68273">MMAGFDIKAFLHTLTQRAGVYRMFAADNELLYVGKAKNLKNRVSSYFRARGLNSKTVALVSRIDHIEVTVTASEAEALLLEQTLIKEHRPPYNILLKDDKSYPYLHLSEHEFPLLAYRRGKKKRDGRYFGPYPNSYAVREALNHLQKLFQLRSCEDSYFAHRSRPCLQHEIRRCSAPCVNKISTSDYAVSVHQAQLFLLGKNTELLQELQQQMLQASEQLAFEQAAELRDRIELLRQTQEKQHVYGIDNNSDAWALADWQGILCIHRLSFRQGRLLGSKHYYPDNLAGEDYEQLLVDFVSQFYLSGHAAEGLPDELVLDVPAEAAEALLEALKLQQGKRLTHSRGQRGRPAQWLHMAQENARSGAQARLSGHQAARQKLEAAAALLNLAAAPNRIECFDISHAKGEATYASCVVYDHEGLNKSRYRRFSIRDVTAGDDYAALEQAVRRHLTRCAEQQDLPGLLLIDGGQGQVARVQSVVAEQGVAVRVFGISKGETRKSGWEFLWEAGESKPIIPDAHNEGFRVLQLVRDEAHRFAITGHRKARAKSRSSSGIEGLAGVGPKRRRDLLLHFGSLSNMRSAPQEELEKVPGISRKLAADIFRQLHGE</sequence>
<evidence type="ECO:0000256" key="2">
    <source>
        <dbReference type="ARBA" id="ARBA00022763"/>
    </source>
</evidence>